<dbReference type="RefSeq" id="WP_345609517.1">
    <property type="nucleotide sequence ID" value="NZ_BAABJV010000001.1"/>
</dbReference>
<dbReference type="PANTHER" id="PTHR11440">
    <property type="entry name" value="LECITHIN-CHOLESTEROL ACYLTRANSFERASE-RELATED"/>
    <property type="match status" value="1"/>
</dbReference>
<dbReference type="InterPro" id="IPR029058">
    <property type="entry name" value="AB_hydrolase_fold"/>
</dbReference>
<reference evidence="2" key="1">
    <citation type="journal article" date="2019" name="Int. J. Syst. Evol. Microbiol.">
        <title>The Global Catalogue of Microorganisms (GCM) 10K type strain sequencing project: providing services to taxonomists for standard genome sequencing and annotation.</title>
        <authorList>
            <consortium name="The Broad Institute Genomics Platform"/>
            <consortium name="The Broad Institute Genome Sequencing Center for Infectious Disease"/>
            <person name="Wu L."/>
            <person name="Ma J."/>
        </authorList>
    </citation>
    <scope>NUCLEOTIDE SEQUENCE [LARGE SCALE GENOMIC DNA]</scope>
    <source>
        <strain evidence="2">JCM 18324</strain>
    </source>
</reference>
<dbReference type="Gene3D" id="3.40.50.1820">
    <property type="entry name" value="alpha/beta hydrolase"/>
    <property type="match status" value="1"/>
</dbReference>
<sequence>MDATSAPAPAPERLLHDAVVVVPGIMGSTLRDTETDTPLWGVGSILGYSARLHADRLRALRVTEAERGGALRVEATGLLGVADWLPGLGGAQPYGELLSRLRREALDRAAVTAFPYDWRLSVEHNGALLAAAVREHLAAWRAHGAHRRHLSEHPEAGPAKAVVVAHSMGGLLAREVVRDEEAAAEVRTVMTVGTPFGGSVKAAVMLNSGRGAPLGLPPAVLREVTPTMPGLYDLLPGYRCREEDGDMRAPGVEDIVALGGRRELAEASAAWRSSRSGTLLPDHVMVVGIGQRTWQSYRMQGTAAVAQRYMLRRDGERPLLDGDGRPRCEDRTGDGTVYQFAAHLPGSGARPVHVYQEHSALVRSASVVDLARGLLRGLRHTDGLGAMLGGEGFGLHVPEWVAEDQPFTVEVSGLDHGAADPECVVREVGGLERVGHPGLRPVRGTRSSWSALHRTDGPGLYEVEVRGGAEPLHRLVAVLAAGPG</sequence>
<proteinExistence type="predicted"/>
<gene>
    <name evidence="1" type="ORF">GCM10023329_08710</name>
</gene>
<dbReference type="EMBL" id="BAABJV010000001">
    <property type="protein sequence ID" value="GAA4764979.1"/>
    <property type="molecule type" value="Genomic_DNA"/>
</dbReference>
<dbReference type="Proteomes" id="UP001501147">
    <property type="component" value="Unassembled WGS sequence"/>
</dbReference>
<dbReference type="InterPro" id="IPR003386">
    <property type="entry name" value="LACT/PDAT_acylTrfase"/>
</dbReference>
<evidence type="ECO:0000313" key="1">
    <source>
        <dbReference type="EMBL" id="GAA4764979.1"/>
    </source>
</evidence>
<evidence type="ECO:0000313" key="2">
    <source>
        <dbReference type="Proteomes" id="UP001501147"/>
    </source>
</evidence>
<keyword evidence="2" id="KW-1185">Reference proteome</keyword>
<dbReference type="Pfam" id="PF02450">
    <property type="entry name" value="LCAT"/>
    <property type="match status" value="1"/>
</dbReference>
<dbReference type="SUPFAM" id="SSF53474">
    <property type="entry name" value="alpha/beta-Hydrolases"/>
    <property type="match status" value="1"/>
</dbReference>
<comment type="caution">
    <text evidence="1">The sequence shown here is derived from an EMBL/GenBank/DDBJ whole genome shotgun (WGS) entry which is preliminary data.</text>
</comment>
<organism evidence="1 2">
    <name type="scientific">Streptomyces sanyensis</name>
    <dbReference type="NCBI Taxonomy" id="568869"/>
    <lineage>
        <taxon>Bacteria</taxon>
        <taxon>Bacillati</taxon>
        <taxon>Actinomycetota</taxon>
        <taxon>Actinomycetes</taxon>
        <taxon>Kitasatosporales</taxon>
        <taxon>Streptomycetaceae</taxon>
        <taxon>Streptomyces</taxon>
    </lineage>
</organism>
<protein>
    <recommendedName>
        <fullName evidence="3">Lecithin:cholesterol acyltransferase</fullName>
    </recommendedName>
</protein>
<name>A0ABP8ZTZ6_9ACTN</name>
<accession>A0ABP8ZTZ6</accession>
<evidence type="ECO:0008006" key="3">
    <source>
        <dbReference type="Google" id="ProtNLM"/>
    </source>
</evidence>